<organism evidence="9 10">
    <name type="scientific">Anaeromassilibacillus senegalensis</name>
    <dbReference type="NCBI Taxonomy" id="1673717"/>
    <lineage>
        <taxon>Bacteria</taxon>
        <taxon>Bacillati</taxon>
        <taxon>Bacillota</taxon>
        <taxon>Clostridia</taxon>
        <taxon>Eubacteriales</taxon>
        <taxon>Acutalibacteraceae</taxon>
        <taxon>Anaeromassilibacillus</taxon>
    </lineage>
</organism>
<sequence>MIKEAIGTGNTVEEAFEAACKELGVESHEAEFEILEMPVKKTFGLFGGNPAKVRAYVKDSPADAAAQYLKNILSNMGLSNVQFDIQEEESGALISLSGEDVGFIIGHRGETLDALQYLAGLVANHIENTYFRITLDIGNYREKRKDTLEVLGKKIANKAVKSGRNCSLEPMNPYERRIIHTAVQTVEGAKSWSEGEDLNRHVVIGPVDGERPQPRKPYHSRGPRKPYGDKSRGDYHKNNYGGRGPRPQGQRPAGQTQQRSQPRKETSGPLYGRIDINRNKDGE</sequence>
<comment type="domain">
    <text evidence="6">Has an N-terminal Jag-N domain and 2 RNA-binding domains (KH and R3H).</text>
</comment>
<dbReference type="Pfam" id="PF01424">
    <property type="entry name" value="R3H"/>
    <property type="match status" value="1"/>
</dbReference>
<evidence type="ECO:0000256" key="6">
    <source>
        <dbReference type="HAMAP-Rule" id="MF_00867"/>
    </source>
</evidence>
<dbReference type="Pfam" id="PF13083">
    <property type="entry name" value="KH_KhpA-B"/>
    <property type="match status" value="1"/>
</dbReference>
<name>A0ABS9MKA8_9FIRM</name>
<feature type="compositionally biased region" description="Basic residues" evidence="7">
    <location>
        <begin position="214"/>
        <end position="224"/>
    </location>
</feature>
<dbReference type="CDD" id="cd02644">
    <property type="entry name" value="R3H_jag"/>
    <property type="match status" value="1"/>
</dbReference>
<dbReference type="Gene3D" id="3.30.30.80">
    <property type="entry name" value="probable RNA-binding protein from clostridium symbiosum atcc 14940"/>
    <property type="match status" value="1"/>
</dbReference>
<dbReference type="InterPro" id="IPR034079">
    <property type="entry name" value="R3H_KhpB"/>
</dbReference>
<evidence type="ECO:0000313" key="9">
    <source>
        <dbReference type="EMBL" id="MCG4611246.1"/>
    </source>
</evidence>
<keyword evidence="5 6" id="KW-0961">Cell wall biogenesis/degradation</keyword>
<feature type="compositionally biased region" description="Low complexity" evidence="7">
    <location>
        <begin position="245"/>
        <end position="259"/>
    </location>
</feature>
<keyword evidence="1 6" id="KW-0963">Cytoplasm</keyword>
<accession>A0ABS9MKA8</accession>
<dbReference type="InterPro" id="IPR039247">
    <property type="entry name" value="KhpB"/>
</dbReference>
<feature type="domain" description="R3H" evidence="8">
    <location>
        <begin position="142"/>
        <end position="208"/>
    </location>
</feature>
<dbReference type="HAMAP" id="MF_00867">
    <property type="entry name" value="KhpB"/>
    <property type="match status" value="1"/>
</dbReference>
<keyword evidence="3 6" id="KW-0133">Cell shape</keyword>
<dbReference type="EMBL" id="JAKNHQ010000013">
    <property type="protein sequence ID" value="MCG4611246.1"/>
    <property type="molecule type" value="Genomic_DNA"/>
</dbReference>
<keyword evidence="2 6" id="KW-0694">RNA-binding</keyword>
<dbReference type="SMART" id="SM00393">
    <property type="entry name" value="R3H"/>
    <property type="match status" value="1"/>
</dbReference>
<dbReference type="RefSeq" id="WP_087234926.1">
    <property type="nucleotide sequence ID" value="NZ_JAKNHQ010000013.1"/>
</dbReference>
<dbReference type="SMART" id="SM01245">
    <property type="entry name" value="Jag_N"/>
    <property type="match status" value="1"/>
</dbReference>
<comment type="caution">
    <text evidence="9">The sequence shown here is derived from an EMBL/GenBank/DDBJ whole genome shotgun (WGS) entry which is preliminary data.</text>
</comment>
<evidence type="ECO:0000256" key="1">
    <source>
        <dbReference type="ARBA" id="ARBA00022490"/>
    </source>
</evidence>
<protein>
    <recommendedName>
        <fullName evidence="6">RNA-binding protein KhpB</fullName>
    </recommendedName>
    <alternativeName>
        <fullName evidence="6">RNA-binding protein EloR</fullName>
    </alternativeName>
</protein>
<dbReference type="Gene3D" id="3.30.1370.50">
    <property type="entry name" value="R3H-like domain"/>
    <property type="match status" value="1"/>
</dbReference>
<feature type="region of interest" description="Jag_N domain" evidence="6">
    <location>
        <begin position="6"/>
        <end position="56"/>
    </location>
</feature>
<gene>
    <name evidence="6" type="primary">khpB</name>
    <name evidence="6" type="synonym">eloR</name>
    <name evidence="9" type="ORF">L0P57_09935</name>
</gene>
<comment type="similarity">
    <text evidence="6">Belongs to the KhpB RNA-binding protein family.</text>
</comment>
<dbReference type="InterPro" id="IPR036867">
    <property type="entry name" value="R3H_dom_sf"/>
</dbReference>
<evidence type="ECO:0000256" key="5">
    <source>
        <dbReference type="ARBA" id="ARBA00023316"/>
    </source>
</evidence>
<dbReference type="InterPro" id="IPR038247">
    <property type="entry name" value="Jag_N_dom_sf"/>
</dbReference>
<evidence type="ECO:0000256" key="7">
    <source>
        <dbReference type="SAM" id="MobiDB-lite"/>
    </source>
</evidence>
<comment type="subunit">
    <text evidence="6">Forms a complex with KhpA.</text>
</comment>
<dbReference type="PANTHER" id="PTHR35800">
    <property type="entry name" value="PROTEIN JAG"/>
    <property type="match status" value="1"/>
</dbReference>
<dbReference type="PANTHER" id="PTHR35800:SF1">
    <property type="entry name" value="RNA-BINDING PROTEIN KHPB"/>
    <property type="match status" value="1"/>
</dbReference>
<dbReference type="NCBIfam" id="NF041568">
    <property type="entry name" value="Jag_EloR"/>
    <property type="match status" value="1"/>
</dbReference>
<dbReference type="CDD" id="cd02414">
    <property type="entry name" value="KH-II_Jag"/>
    <property type="match status" value="1"/>
</dbReference>
<reference evidence="9 10" key="1">
    <citation type="submission" date="2022-01" db="EMBL/GenBank/DDBJ databases">
        <title>Collection of gut derived symbiotic bacterial strains cultured from healthy donors.</title>
        <authorList>
            <person name="Lin H."/>
            <person name="Kohout C."/>
            <person name="Waligurski E."/>
            <person name="Pamer E.G."/>
        </authorList>
    </citation>
    <scope>NUCLEOTIDE SEQUENCE [LARGE SCALE GENOMIC DNA]</scope>
    <source>
        <strain evidence="9 10">DFI.7.58</strain>
    </source>
</reference>
<evidence type="ECO:0000256" key="4">
    <source>
        <dbReference type="ARBA" id="ARBA00023186"/>
    </source>
</evidence>
<dbReference type="PROSITE" id="PS51061">
    <property type="entry name" value="R3H"/>
    <property type="match status" value="1"/>
</dbReference>
<dbReference type="Pfam" id="PF14804">
    <property type="entry name" value="Jag_N"/>
    <property type="match status" value="1"/>
</dbReference>
<evidence type="ECO:0000259" key="8">
    <source>
        <dbReference type="PROSITE" id="PS51061"/>
    </source>
</evidence>
<dbReference type="Proteomes" id="UP001298681">
    <property type="component" value="Unassembled WGS sequence"/>
</dbReference>
<proteinExistence type="inferred from homology"/>
<dbReference type="Gene3D" id="3.30.300.20">
    <property type="match status" value="1"/>
</dbReference>
<feature type="compositionally biased region" description="Basic and acidic residues" evidence="7">
    <location>
        <begin position="226"/>
        <end position="237"/>
    </location>
</feature>
<evidence type="ECO:0000256" key="2">
    <source>
        <dbReference type="ARBA" id="ARBA00022884"/>
    </source>
</evidence>
<evidence type="ECO:0000256" key="3">
    <source>
        <dbReference type="ARBA" id="ARBA00022960"/>
    </source>
</evidence>
<feature type="region of interest" description="Disordered" evidence="7">
    <location>
        <begin position="204"/>
        <end position="283"/>
    </location>
</feature>
<comment type="function">
    <text evidence="6">A probable RNA chaperone. Forms a complex with KhpA which binds to cellular RNA and controls its expression. Plays a role in peptidoglycan (PG) homeostasis and cell length regulation.</text>
</comment>
<dbReference type="InterPro" id="IPR038008">
    <property type="entry name" value="Jag_KH"/>
</dbReference>
<dbReference type="InterPro" id="IPR001374">
    <property type="entry name" value="R3H_dom"/>
</dbReference>
<evidence type="ECO:0000313" key="10">
    <source>
        <dbReference type="Proteomes" id="UP001298681"/>
    </source>
</evidence>
<dbReference type="InterPro" id="IPR032782">
    <property type="entry name" value="KhpB_N"/>
</dbReference>
<keyword evidence="4 6" id="KW-0143">Chaperone</keyword>
<comment type="subcellular location">
    <subcellularLocation>
        <location evidence="6">Cytoplasm</location>
    </subcellularLocation>
</comment>
<keyword evidence="10" id="KW-1185">Reference proteome</keyword>
<dbReference type="SUPFAM" id="SSF82708">
    <property type="entry name" value="R3H domain"/>
    <property type="match status" value="1"/>
</dbReference>
<dbReference type="InterPro" id="IPR015946">
    <property type="entry name" value="KH_dom-like_a/b"/>
</dbReference>